<evidence type="ECO:0000313" key="2">
    <source>
        <dbReference type="Proteomes" id="UP001597480"/>
    </source>
</evidence>
<dbReference type="Proteomes" id="UP001597480">
    <property type="component" value="Unassembled WGS sequence"/>
</dbReference>
<dbReference type="RefSeq" id="WP_114757767.1">
    <property type="nucleotide sequence ID" value="NZ_JBHUMD010000005.1"/>
</dbReference>
<gene>
    <name evidence="1" type="ORF">ACFSR3_02835</name>
</gene>
<name>A0ABW5NT45_9FLAO</name>
<comment type="caution">
    <text evidence="1">The sequence shown here is derived from an EMBL/GenBank/DDBJ whole genome shotgun (WGS) entry which is preliminary data.</text>
</comment>
<keyword evidence="2" id="KW-1185">Reference proteome</keyword>
<accession>A0ABW5NT45</accession>
<organism evidence="1 2">
    <name type="scientific">Flavobacterium suzhouense</name>
    <dbReference type="NCBI Taxonomy" id="1529638"/>
    <lineage>
        <taxon>Bacteria</taxon>
        <taxon>Pseudomonadati</taxon>
        <taxon>Bacteroidota</taxon>
        <taxon>Flavobacteriia</taxon>
        <taxon>Flavobacteriales</taxon>
        <taxon>Flavobacteriaceae</taxon>
        <taxon>Flavobacterium</taxon>
    </lineage>
</organism>
<evidence type="ECO:0000313" key="1">
    <source>
        <dbReference type="EMBL" id="MFD2600982.1"/>
    </source>
</evidence>
<protein>
    <submittedName>
        <fullName evidence="1">Uncharacterized protein</fullName>
    </submittedName>
</protein>
<reference evidence="2" key="1">
    <citation type="journal article" date="2019" name="Int. J. Syst. Evol. Microbiol.">
        <title>The Global Catalogue of Microorganisms (GCM) 10K type strain sequencing project: providing services to taxonomists for standard genome sequencing and annotation.</title>
        <authorList>
            <consortium name="The Broad Institute Genomics Platform"/>
            <consortium name="The Broad Institute Genome Sequencing Center for Infectious Disease"/>
            <person name="Wu L."/>
            <person name="Ma J."/>
        </authorList>
    </citation>
    <scope>NUCLEOTIDE SEQUENCE [LARGE SCALE GENOMIC DNA]</scope>
    <source>
        <strain evidence="2">KCTC 42107</strain>
    </source>
</reference>
<proteinExistence type="predicted"/>
<dbReference type="EMBL" id="JBHUMD010000005">
    <property type="protein sequence ID" value="MFD2600982.1"/>
    <property type="molecule type" value="Genomic_DNA"/>
</dbReference>
<sequence>MNEKLIEVFTIFITSEDKVKAEENFNLLISYFTAINKDTTHFARLKYTFFNYDPFEIIGIKSALRLEFENLSGIKLPL</sequence>